<dbReference type="InterPro" id="IPR050300">
    <property type="entry name" value="GDXG_lipolytic_enzyme"/>
</dbReference>
<organism evidence="3 4">
    <name type="scientific">Zasmidium cellare</name>
    <name type="common">Wine cellar mold</name>
    <name type="synonym">Racodium cellare</name>
    <dbReference type="NCBI Taxonomy" id="395010"/>
    <lineage>
        <taxon>Eukaryota</taxon>
        <taxon>Fungi</taxon>
        <taxon>Dikarya</taxon>
        <taxon>Ascomycota</taxon>
        <taxon>Pezizomycotina</taxon>
        <taxon>Dothideomycetes</taxon>
        <taxon>Dothideomycetidae</taxon>
        <taxon>Mycosphaerellales</taxon>
        <taxon>Mycosphaerellaceae</taxon>
        <taxon>Zasmidium</taxon>
    </lineage>
</organism>
<gene>
    <name evidence="3" type="ORF">PRZ48_004076</name>
</gene>
<keyword evidence="1" id="KW-0378">Hydrolase</keyword>
<dbReference type="Proteomes" id="UP001305779">
    <property type="component" value="Unassembled WGS sequence"/>
</dbReference>
<dbReference type="PANTHER" id="PTHR48081:SF8">
    <property type="entry name" value="ALPHA_BETA HYDROLASE FOLD-3 DOMAIN-CONTAINING PROTEIN-RELATED"/>
    <property type="match status" value="1"/>
</dbReference>
<accession>A0ABR0EY67</accession>
<reference evidence="3 4" key="1">
    <citation type="journal article" date="2023" name="G3 (Bethesda)">
        <title>A chromosome-level genome assembly of Zasmidium syzygii isolated from banana leaves.</title>
        <authorList>
            <person name="van Westerhoven A.C."/>
            <person name="Mehrabi R."/>
            <person name="Talebi R."/>
            <person name="Steentjes M.B.F."/>
            <person name="Corcolon B."/>
            <person name="Chong P.A."/>
            <person name="Kema G.H.J."/>
            <person name="Seidl M.F."/>
        </authorList>
    </citation>
    <scope>NUCLEOTIDE SEQUENCE [LARGE SCALE GENOMIC DNA]</scope>
    <source>
        <strain evidence="3 4">P124</strain>
    </source>
</reference>
<protein>
    <recommendedName>
        <fullName evidence="2">Alpha/beta hydrolase fold-3 domain-containing protein</fullName>
    </recommendedName>
</protein>
<comment type="caution">
    <text evidence="3">The sequence shown here is derived from an EMBL/GenBank/DDBJ whole genome shotgun (WGS) entry which is preliminary data.</text>
</comment>
<evidence type="ECO:0000313" key="3">
    <source>
        <dbReference type="EMBL" id="KAK4506111.1"/>
    </source>
</evidence>
<dbReference type="Gene3D" id="3.40.50.1820">
    <property type="entry name" value="alpha/beta hydrolase"/>
    <property type="match status" value="1"/>
</dbReference>
<name>A0ABR0EY67_ZASCE</name>
<dbReference type="InterPro" id="IPR013094">
    <property type="entry name" value="AB_hydrolase_3"/>
</dbReference>
<evidence type="ECO:0000256" key="1">
    <source>
        <dbReference type="ARBA" id="ARBA00022801"/>
    </source>
</evidence>
<dbReference type="Pfam" id="PF07859">
    <property type="entry name" value="Abhydrolase_3"/>
    <property type="match status" value="1"/>
</dbReference>
<sequence>MGFPPVLPEDIHERAKIFNAMLVQLQQSLPPTDPGIKTRDEKINPNVTVRIYTPPTATGKLPLILFLHGGGFHAGNLDTEDHLCRYMCANTPSIVVSVEYRQCLTHKFPVPIDDCYDAYRWAYENAAKLGADPGKCIVTGGSAGGGAAIAVVQRLVQHGEKVAGLVALSPMSLHPDACPEAYRAKHTAYVENSGPIPVVNAEDAKTAFGMLGEEGAPPAYENGEWFPQTQSSEAFRGFPRTVWMLG</sequence>
<dbReference type="SUPFAM" id="SSF53474">
    <property type="entry name" value="alpha/beta-Hydrolases"/>
    <property type="match status" value="1"/>
</dbReference>
<dbReference type="EMBL" id="JAXOVC010000002">
    <property type="protein sequence ID" value="KAK4506111.1"/>
    <property type="molecule type" value="Genomic_DNA"/>
</dbReference>
<evidence type="ECO:0000313" key="4">
    <source>
        <dbReference type="Proteomes" id="UP001305779"/>
    </source>
</evidence>
<keyword evidence="4" id="KW-1185">Reference proteome</keyword>
<evidence type="ECO:0000259" key="2">
    <source>
        <dbReference type="Pfam" id="PF07859"/>
    </source>
</evidence>
<dbReference type="InterPro" id="IPR029058">
    <property type="entry name" value="AB_hydrolase_fold"/>
</dbReference>
<feature type="domain" description="Alpha/beta hydrolase fold-3" evidence="2">
    <location>
        <begin position="64"/>
        <end position="174"/>
    </location>
</feature>
<proteinExistence type="predicted"/>
<dbReference type="PANTHER" id="PTHR48081">
    <property type="entry name" value="AB HYDROLASE SUPERFAMILY PROTEIN C4A8.06C"/>
    <property type="match status" value="1"/>
</dbReference>